<dbReference type="PANTHER" id="PTHR12482">
    <property type="entry name" value="LIPASE ROG1-RELATED-RELATED"/>
    <property type="match status" value="1"/>
</dbReference>
<evidence type="ECO:0000259" key="4">
    <source>
        <dbReference type="Pfam" id="PF05057"/>
    </source>
</evidence>
<feature type="compositionally biased region" description="Low complexity" evidence="2">
    <location>
        <begin position="402"/>
        <end position="415"/>
    </location>
</feature>
<dbReference type="PANTHER" id="PTHR12482:SF62">
    <property type="entry name" value="LIPASE ROG1-RELATED"/>
    <property type="match status" value="1"/>
</dbReference>
<keyword evidence="3" id="KW-0812">Transmembrane</keyword>
<evidence type="ECO:0000313" key="5">
    <source>
        <dbReference type="EMBL" id="ORY27627.1"/>
    </source>
</evidence>
<accession>A0A1Y2AZG1</accession>
<comment type="similarity">
    <text evidence="1">Belongs to the putative lipase ROG1 family.</text>
</comment>
<dbReference type="InterPro" id="IPR029058">
    <property type="entry name" value="AB_hydrolase_fold"/>
</dbReference>
<dbReference type="InParanoid" id="A0A1Y2AZG1"/>
<comment type="caution">
    <text evidence="5">The sequence shown here is derived from an EMBL/GenBank/DDBJ whole genome shotgun (WGS) entry which is preliminary data.</text>
</comment>
<feature type="transmembrane region" description="Helical" evidence="3">
    <location>
        <begin position="296"/>
        <end position="319"/>
    </location>
</feature>
<keyword evidence="3" id="KW-0472">Membrane</keyword>
<dbReference type="Gene3D" id="3.40.50.1820">
    <property type="entry name" value="alpha/beta hydrolase"/>
    <property type="match status" value="1"/>
</dbReference>
<gene>
    <name evidence="5" type="ORF">BCR39DRAFT_537487</name>
</gene>
<dbReference type="InterPro" id="IPR044294">
    <property type="entry name" value="Lipase-like"/>
</dbReference>
<keyword evidence="6" id="KW-1185">Reference proteome</keyword>
<proteinExistence type="inferred from homology"/>
<feature type="region of interest" description="Disordered" evidence="2">
    <location>
        <begin position="359"/>
        <end position="429"/>
    </location>
</feature>
<keyword evidence="3" id="KW-1133">Transmembrane helix</keyword>
<dbReference type="Pfam" id="PF05057">
    <property type="entry name" value="DUF676"/>
    <property type="match status" value="1"/>
</dbReference>
<dbReference type="InterPro" id="IPR007751">
    <property type="entry name" value="DUF676_lipase-like"/>
</dbReference>
<evidence type="ECO:0000256" key="3">
    <source>
        <dbReference type="SAM" id="Phobius"/>
    </source>
</evidence>
<evidence type="ECO:0000256" key="1">
    <source>
        <dbReference type="ARBA" id="ARBA00007920"/>
    </source>
</evidence>
<protein>
    <submittedName>
        <fullName evidence="5">Putative serine esterase-domain-containing protein</fullName>
    </submittedName>
</protein>
<evidence type="ECO:0000313" key="6">
    <source>
        <dbReference type="Proteomes" id="UP000193986"/>
    </source>
</evidence>
<organism evidence="5 6">
    <name type="scientific">Naematelia encephala</name>
    <dbReference type="NCBI Taxonomy" id="71784"/>
    <lineage>
        <taxon>Eukaryota</taxon>
        <taxon>Fungi</taxon>
        <taxon>Dikarya</taxon>
        <taxon>Basidiomycota</taxon>
        <taxon>Agaricomycotina</taxon>
        <taxon>Tremellomycetes</taxon>
        <taxon>Tremellales</taxon>
        <taxon>Naemateliaceae</taxon>
        <taxon>Naematelia</taxon>
    </lineage>
</organism>
<name>A0A1Y2AZG1_9TREE</name>
<dbReference type="OrthoDB" id="273452at2759"/>
<feature type="domain" description="DUF676" evidence="4">
    <location>
        <begin position="3"/>
        <end position="210"/>
    </location>
</feature>
<dbReference type="SUPFAM" id="SSF53474">
    <property type="entry name" value="alpha/beta-Hydrolases"/>
    <property type="match status" value="1"/>
</dbReference>
<evidence type="ECO:0000256" key="2">
    <source>
        <dbReference type="SAM" id="MobiDB-lite"/>
    </source>
</evidence>
<reference evidence="5 6" key="1">
    <citation type="submission" date="2016-07" db="EMBL/GenBank/DDBJ databases">
        <title>Pervasive Adenine N6-methylation of Active Genes in Fungi.</title>
        <authorList>
            <consortium name="DOE Joint Genome Institute"/>
            <person name="Mondo S.J."/>
            <person name="Dannebaum R.O."/>
            <person name="Kuo R.C."/>
            <person name="Labutti K."/>
            <person name="Haridas S."/>
            <person name="Kuo A."/>
            <person name="Salamov A."/>
            <person name="Ahrendt S.R."/>
            <person name="Lipzen A."/>
            <person name="Sullivan W."/>
            <person name="Andreopoulos W.B."/>
            <person name="Clum A."/>
            <person name="Lindquist E."/>
            <person name="Daum C."/>
            <person name="Ramamoorthy G.K."/>
            <person name="Gryganskyi A."/>
            <person name="Culley D."/>
            <person name="Magnuson J.K."/>
            <person name="James T.Y."/>
            <person name="O'Malley M.A."/>
            <person name="Stajich J.E."/>
            <person name="Spatafora J.W."/>
            <person name="Visel A."/>
            <person name="Grigoriev I.V."/>
        </authorList>
    </citation>
    <scope>NUCLEOTIDE SEQUENCE [LARGE SCALE GENOMIC DNA]</scope>
    <source>
        <strain evidence="5 6">68-887.2</strain>
    </source>
</reference>
<dbReference type="AlphaFoldDB" id="A0A1Y2AZG1"/>
<feature type="compositionally biased region" description="Low complexity" evidence="2">
    <location>
        <begin position="366"/>
        <end position="390"/>
    </location>
</feature>
<sequence>MPKVHLIILIHGLYGSPTNLDTVAEELRGISSSSSSAEGGTEFETVVYLTKEFGGSHTWDGIDVNAWRASSEVDDEVERLEDQGKEVVAFSVMGYSLGGLIARYLVGILHARQPSFFSRHKPISFSTAATPHLGVLKYGSTMNTVVHTVGRRLFSRTGRQLYALDREVGGRSLLDVLADPNHIFVQALQLFPRIKIVANGCNDLTVPYPTAAISLTDPFEAHASTGVKIRVSKDHIIESWVMPGTEEDEVEDLEDLRTPSHEAESPNLQPQIQTMIRTRPSVPPILFLPYPFPFRYALFLLLPIILPLWMLFVSIVFTLHTWQSRRRIWTHHSAHEAQPLLDDQEDGSASLRISHSRLIQLRSDHSTPTPTLSSSTTSTPPLTSPQLLPQKIQIHNHDHGHNNTQDNNHNGNNDTNNHDHNHNHHQHHPAQIPLLLTTRQKDMIRNLTTSLPQLQRLIAWFPWAYNAHGMIIVRDGKRFKAHQEGRGVVKAWTRWVVDSTREIGMSDDR</sequence>
<dbReference type="Proteomes" id="UP000193986">
    <property type="component" value="Unassembled WGS sequence"/>
</dbReference>
<dbReference type="EMBL" id="MCFC01000037">
    <property type="protein sequence ID" value="ORY27627.1"/>
    <property type="molecule type" value="Genomic_DNA"/>
</dbReference>